<comment type="caution">
    <text evidence="1">The sequence shown here is derived from an EMBL/GenBank/DDBJ whole genome shotgun (WGS) entry which is preliminary data.</text>
</comment>
<protein>
    <recommendedName>
        <fullName evidence="3">Tat pathway signal protein</fullName>
    </recommendedName>
</protein>
<evidence type="ECO:0000313" key="1">
    <source>
        <dbReference type="EMBL" id="GGN23010.1"/>
    </source>
</evidence>
<dbReference type="RefSeq" id="WP_189265506.1">
    <property type="nucleotide sequence ID" value="NZ_BMML01000013.1"/>
</dbReference>
<dbReference type="InterPro" id="IPR006311">
    <property type="entry name" value="TAT_signal"/>
</dbReference>
<organism evidence="1 2">
    <name type="scientific">Streptomyces fuscichromogenes</name>
    <dbReference type="NCBI Taxonomy" id="1324013"/>
    <lineage>
        <taxon>Bacteria</taxon>
        <taxon>Bacillati</taxon>
        <taxon>Actinomycetota</taxon>
        <taxon>Actinomycetes</taxon>
        <taxon>Kitasatosporales</taxon>
        <taxon>Streptomycetaceae</taxon>
        <taxon>Streptomyces</taxon>
    </lineage>
</organism>
<evidence type="ECO:0000313" key="2">
    <source>
        <dbReference type="Proteomes" id="UP000653411"/>
    </source>
</evidence>
<sequence>MSSELDRRTVLQCVTVAGAAVAGIGWWGAEPAAASSNGPKPADCGPLDVVVFGDAHSEDAHGLVATLSDVVTGGLGQTARVLNPSDPASYWGGTLSFDVAVANGGTTYVTVRLWGDEYDPTSTKAGGGTAMWRLQLFCEGLQVGHEDEGAVDCLDILDTSPRAPGRFFFHTLPLPEKLTEGKKKVRLEIRSMGRIWSYGQTQAKLYYDMTTASRGIYRLHTHTSPYFVTADGEAQGPAPVAVPRTSPGAEVMDAVKSRVRSDQTKLLNHNNPWSLDAWAFQSLAEGYLWSGSPAYQQDAALGGVLQAIDGRYLAWQSDDTVLTGSDQQWQGFGRVGLVLALLWEHLGDSLDETVTGSPYELVNPGFEYGNTTPTGWKSNTWSGSGTCTRDTTVSLSGSASARITVPSAGTVGLIPTRRLAVGQGVYTYSARIRTSGVGVKSAYIDIFFYDSSGTRIGSDNKAWATSGTHDWEQVGITLTTPATAAYAEFQIRLSNAGTAWFDDLTFTAPDGVTVPVMPTRREAYTEMLSASLDYWRRHFPHYSNQVMICAIGLYQANRGLRLLGSEAALSETKALTYVYQAVGLSPWLGREDAEGNPSRILGENYHVVTKAGLTRELGYVGSYGEVLDWLVMLYESITRGHDPQDPPTELRAQIIKIMKARGKFRIVDVDADGCRIAKTESVIGWRNEVYPGETAYASRTAWDSHPVMAAAVFADPDIVGWTQEMIGDGQFYRQLDLQVDNTTARVGLNALRLVSRDWDAFQALAARPATLPTDWDADDFVFTDEENGVVALKHGRELLFVSLYFRSRQAVNNYARVHHLTPTDQRSGTIRQHSAGLTGDTYTVPDWILWDYAINDPSATLPAGGFPPPGDPLHQALAGDVHRLAPIPPDVEDPALGSTAYGVEKLLVGRAPLYCCEYGDYLIAMNTSTDKVFTLPARQDFGEARDLVGGKTVGAGRCLRVGPLSTLVLHRGNGSSG</sequence>
<dbReference type="EMBL" id="BMML01000013">
    <property type="protein sequence ID" value="GGN23010.1"/>
    <property type="molecule type" value="Genomic_DNA"/>
</dbReference>
<dbReference type="PROSITE" id="PS51318">
    <property type="entry name" value="TAT"/>
    <property type="match status" value="1"/>
</dbReference>
<gene>
    <name evidence="1" type="ORF">GCM10011578_055020</name>
</gene>
<accession>A0A918CTJ9</accession>
<dbReference type="Gene3D" id="2.60.120.260">
    <property type="entry name" value="Galactose-binding domain-like"/>
    <property type="match status" value="1"/>
</dbReference>
<proteinExistence type="predicted"/>
<reference evidence="1" key="2">
    <citation type="submission" date="2020-09" db="EMBL/GenBank/DDBJ databases">
        <authorList>
            <person name="Sun Q."/>
            <person name="Zhou Y."/>
        </authorList>
    </citation>
    <scope>NUCLEOTIDE SEQUENCE</scope>
    <source>
        <strain evidence="1">CGMCC 4.7110</strain>
    </source>
</reference>
<name>A0A918CTJ9_9ACTN</name>
<keyword evidence="2" id="KW-1185">Reference proteome</keyword>
<dbReference type="AlphaFoldDB" id="A0A918CTJ9"/>
<reference evidence="1" key="1">
    <citation type="journal article" date="2014" name="Int. J. Syst. Evol. Microbiol.">
        <title>Complete genome sequence of Corynebacterium casei LMG S-19264T (=DSM 44701T), isolated from a smear-ripened cheese.</title>
        <authorList>
            <consortium name="US DOE Joint Genome Institute (JGI-PGF)"/>
            <person name="Walter F."/>
            <person name="Albersmeier A."/>
            <person name="Kalinowski J."/>
            <person name="Ruckert C."/>
        </authorList>
    </citation>
    <scope>NUCLEOTIDE SEQUENCE</scope>
    <source>
        <strain evidence="1">CGMCC 4.7110</strain>
    </source>
</reference>
<dbReference type="Proteomes" id="UP000653411">
    <property type="component" value="Unassembled WGS sequence"/>
</dbReference>
<evidence type="ECO:0008006" key="3">
    <source>
        <dbReference type="Google" id="ProtNLM"/>
    </source>
</evidence>